<evidence type="ECO:0000313" key="2">
    <source>
        <dbReference type="Proteomes" id="UP001527057"/>
    </source>
</evidence>
<evidence type="ECO:0000313" key="1">
    <source>
        <dbReference type="EMBL" id="MCY9576351.1"/>
    </source>
</evidence>
<accession>A0ABT4F2T1</accession>
<protein>
    <submittedName>
        <fullName evidence="1">Uncharacterized protein</fullName>
    </submittedName>
</protein>
<reference evidence="1 2" key="1">
    <citation type="submission" date="2022-05" db="EMBL/GenBank/DDBJ databases">
        <title>Genome Sequencing of Bee-Associated Microbes.</title>
        <authorList>
            <person name="Dunlap C."/>
        </authorList>
    </citation>
    <scope>NUCLEOTIDE SEQUENCE [LARGE SCALE GENOMIC DNA]</scope>
    <source>
        <strain evidence="1 2">CBP-1093</strain>
    </source>
</reference>
<dbReference type="Proteomes" id="UP001527057">
    <property type="component" value="Unassembled WGS sequence"/>
</dbReference>
<comment type="caution">
    <text evidence="1">The sequence shown here is derived from an EMBL/GenBank/DDBJ whole genome shotgun (WGS) entry which is preliminary data.</text>
</comment>
<organism evidence="1 2">
    <name type="scientific">Bacillus xiamenensis</name>
    <dbReference type="NCBI Taxonomy" id="1178537"/>
    <lineage>
        <taxon>Bacteria</taxon>
        <taxon>Bacillati</taxon>
        <taxon>Bacillota</taxon>
        <taxon>Bacilli</taxon>
        <taxon>Bacillales</taxon>
        <taxon>Bacillaceae</taxon>
        <taxon>Bacillus</taxon>
    </lineage>
</organism>
<gene>
    <name evidence="1" type="ORF">M5W27_11070</name>
</gene>
<keyword evidence="2" id="KW-1185">Reference proteome</keyword>
<dbReference type="EMBL" id="JAMDMH010000023">
    <property type="protein sequence ID" value="MCY9576351.1"/>
    <property type="molecule type" value="Genomic_DNA"/>
</dbReference>
<proteinExistence type="predicted"/>
<name>A0ABT4F2T1_9BACI</name>
<dbReference type="RefSeq" id="WP_197227210.1">
    <property type="nucleotide sequence ID" value="NZ_JAMDMH010000023.1"/>
</dbReference>
<sequence>MGQVFIDEKGPQETIRFAKKYVDNRRINLGDDLMRSYVANVLYIPKRSSDIVNQKYSAIVNTYRTEQKNKVHKELKGTEILHGQFKFGIASLKKINSTFYLDLFNILLEGNVSNLLLSVNKMSMVVDARLVDWILKLESKRFIESATFFKYSLTKYCELEASEEVIRYLFDPEKKISEILYSIQADLKNFVANHIGIPRMRDQLFVYKNMIKIIGNGKHLAEELIFEQVTFNWDKVGFDVDLWLTELKFKDIWQPEHSTLILDQGIPSKPFESIGFGNILTEQDSNNFIGLQITDMLVVLAGSYISRLSSALRYDKAEPATPKNLEEEWFTLEEHQFNLILKMTNYFFENEQTYSYIGDTYFDETLFFEMYCRYISSFSNYNIFTKRTVSLHIKEMFKLYFIASKEKWNLGLQNERRTRNIYGDYITGIKEGVIRTL</sequence>